<sequence>MKFRFVGGLDCPDWILAEVAAFSKLSVIKFKNWCSQCVSNLLAKRSEWSELQISALNSDGAIGDDSLKAMLAALSFIFEKSVKNDCSPRDLELEMQQLGLPAEHCKQLIKIYTMNFEKLKIVMTSTFMRGPSLSLTSRSVKNIDTDKVHILNLRSSNGEQIAIALNEEKLHLLQKELGEALDIIRPYIKSSTTPS</sequence>
<dbReference type="Proteomes" id="UP000887569">
    <property type="component" value="Unplaced"/>
</dbReference>
<dbReference type="Pfam" id="PF21672">
    <property type="entry name" value="COMM_HN"/>
    <property type="match status" value="1"/>
</dbReference>
<dbReference type="WBParaSite" id="PgR009X_g007_t03">
    <property type="protein sequence ID" value="PgR009X_g007_t03"/>
    <property type="gene ID" value="PgR009X_g007"/>
</dbReference>
<protein>
    <submittedName>
        <fullName evidence="2 3">COMM domain-containing protein 4</fullName>
    </submittedName>
</protein>
<proteinExistence type="predicted"/>
<dbReference type="WBParaSite" id="PgR009X_g007_t04">
    <property type="protein sequence ID" value="PgR009X_g007_t04"/>
    <property type="gene ID" value="PgR009X_g007"/>
</dbReference>
<evidence type="ECO:0000313" key="3">
    <source>
        <dbReference type="WBParaSite" id="PgR009X_g007_t03"/>
    </source>
</evidence>
<keyword evidence="1" id="KW-1185">Reference proteome</keyword>
<evidence type="ECO:0000313" key="2">
    <source>
        <dbReference type="WBParaSite" id="PgR009X_g007_t02"/>
    </source>
</evidence>
<reference evidence="2 3" key="1">
    <citation type="submission" date="2022-11" db="UniProtKB">
        <authorList>
            <consortium name="WormBaseParasite"/>
        </authorList>
    </citation>
    <scope>IDENTIFICATION</scope>
</reference>
<dbReference type="PANTHER" id="PTHR16231:SF4">
    <property type="entry name" value="COMM DOMAIN-CONTAINING PROTEIN 4"/>
    <property type="match status" value="1"/>
</dbReference>
<dbReference type="AlphaFoldDB" id="A0A915AJ30"/>
<organism evidence="1 3">
    <name type="scientific">Parascaris univalens</name>
    <name type="common">Nematode worm</name>
    <dbReference type="NCBI Taxonomy" id="6257"/>
    <lineage>
        <taxon>Eukaryota</taxon>
        <taxon>Metazoa</taxon>
        <taxon>Ecdysozoa</taxon>
        <taxon>Nematoda</taxon>
        <taxon>Chromadorea</taxon>
        <taxon>Rhabditida</taxon>
        <taxon>Spirurina</taxon>
        <taxon>Ascaridomorpha</taxon>
        <taxon>Ascaridoidea</taxon>
        <taxon>Ascarididae</taxon>
        <taxon>Parascaris</taxon>
    </lineage>
</organism>
<evidence type="ECO:0000313" key="1">
    <source>
        <dbReference type="Proteomes" id="UP000887569"/>
    </source>
</evidence>
<accession>A0A915AJ30</accession>
<dbReference type="WBParaSite" id="PgR009X_g007_t02">
    <property type="protein sequence ID" value="PgR009X_g007_t02"/>
    <property type="gene ID" value="PgR009X_g007"/>
</dbReference>
<name>A0A915AJ30_PARUN</name>
<dbReference type="PANTHER" id="PTHR16231">
    <property type="entry name" value="COMM DOMAIN-CONTAINING PROTEIN 4-8 FAMILY MEMBER"/>
    <property type="match status" value="1"/>
</dbReference>
<dbReference type="InterPro" id="IPR047155">
    <property type="entry name" value="COMMD4/6/7/8"/>
</dbReference>